<dbReference type="GO" id="GO:0016887">
    <property type="term" value="F:ATP hydrolysis activity"/>
    <property type="evidence" value="ECO:0007669"/>
    <property type="project" value="InterPro"/>
</dbReference>
<dbReference type="PANTHER" id="PTHR23073">
    <property type="entry name" value="26S PROTEASOME REGULATORY SUBUNIT"/>
    <property type="match status" value="1"/>
</dbReference>
<evidence type="ECO:0000259" key="3">
    <source>
        <dbReference type="PROSITE" id="PS51727"/>
    </source>
</evidence>
<reference evidence="4" key="1">
    <citation type="submission" date="2024-10" db="UniProtKB">
        <authorList>
            <consortium name="RefSeq"/>
        </authorList>
    </citation>
    <scope>NUCLEOTIDE SEQUENCE [LARGE SCALE GENOMIC DNA]</scope>
    <source>
        <strain evidence="4">cv. Zhongzhi No. 13</strain>
    </source>
</reference>
<dbReference type="InterPro" id="IPR003959">
    <property type="entry name" value="ATPase_AAA_core"/>
</dbReference>
<dbReference type="GO" id="GO:0005524">
    <property type="term" value="F:ATP binding"/>
    <property type="evidence" value="ECO:0007669"/>
    <property type="project" value="UniProtKB-KW"/>
</dbReference>
<feature type="domain" description="CBP/p300-type HAT" evidence="3">
    <location>
        <begin position="19"/>
        <end position="196"/>
    </location>
</feature>
<dbReference type="Gene3D" id="1.10.8.60">
    <property type="match status" value="1"/>
</dbReference>
<keyword evidence="4" id="KW-1185">Reference proteome</keyword>
<name>A0A6I9SQ63_SESIN</name>
<dbReference type="InterPro" id="IPR031162">
    <property type="entry name" value="CBP_P300_HAT"/>
</dbReference>
<evidence type="ECO:0000256" key="1">
    <source>
        <dbReference type="ARBA" id="ARBA00022741"/>
    </source>
</evidence>
<dbReference type="Pfam" id="PF00004">
    <property type="entry name" value="AAA"/>
    <property type="match status" value="1"/>
</dbReference>
<sequence length="196" mass="22386">MTILAQGKENLSKLHEIYILSKRCLVVAFLRRMEKLIVLKTLSPGKMNGFDQTVNMKVIMETNQADTLDPALLRLGRLDRNIEFPLADRCQKRLVFQVCTAKMNLSDELDLEDYVSRPYKIRAAKAGGQSSDWRTFATFVYHEFCFTSCCTWACPPLKGEDCILYCNPGIQKTPKSDKLRECECKAKVAAARLPYF</sequence>
<dbReference type="SUPFAM" id="SSF52540">
    <property type="entry name" value="P-loop containing nucleoside triphosphate hydrolases"/>
    <property type="match status" value="1"/>
</dbReference>
<dbReference type="PROSITE" id="PS51727">
    <property type="entry name" value="CBP_P300_HAT"/>
    <property type="match status" value="1"/>
</dbReference>
<evidence type="ECO:0000313" key="4">
    <source>
        <dbReference type="Proteomes" id="UP000504604"/>
    </source>
</evidence>
<dbReference type="InterPro" id="IPR027417">
    <property type="entry name" value="P-loop_NTPase"/>
</dbReference>
<dbReference type="RefSeq" id="XP_011071354.1">
    <property type="nucleotide sequence ID" value="XM_011073052.2"/>
</dbReference>
<dbReference type="Proteomes" id="UP000504604">
    <property type="component" value="Linkage group LG1"/>
</dbReference>
<dbReference type="GeneID" id="105156805"/>
<accession>A0A6I9SQ63</accession>
<evidence type="ECO:0000256" key="2">
    <source>
        <dbReference type="ARBA" id="ARBA00022840"/>
    </source>
</evidence>
<dbReference type="OrthoDB" id="9443236at2759"/>
<keyword evidence="2" id="KW-0067">ATP-binding</keyword>
<keyword evidence="1" id="KW-0547">Nucleotide-binding</keyword>
<dbReference type="InterPro" id="IPR050221">
    <property type="entry name" value="26S_Proteasome_ATPase"/>
</dbReference>
<dbReference type="GO" id="GO:0004402">
    <property type="term" value="F:histone acetyltransferase activity"/>
    <property type="evidence" value="ECO:0007669"/>
    <property type="project" value="InterPro"/>
</dbReference>
<dbReference type="AlphaFoldDB" id="A0A6I9SQ63"/>
<reference evidence="5" key="2">
    <citation type="submission" date="2025-08" db="UniProtKB">
        <authorList>
            <consortium name="RefSeq"/>
        </authorList>
    </citation>
    <scope>IDENTIFICATION</scope>
</reference>
<protein>
    <submittedName>
        <fullName evidence="5">ATP-dependent zinc metalloprotease FtsH-like isoform X2</fullName>
    </submittedName>
</protein>
<organism evidence="4 5">
    <name type="scientific">Sesamum indicum</name>
    <name type="common">Oriental sesame</name>
    <name type="synonym">Sesamum orientale</name>
    <dbReference type="NCBI Taxonomy" id="4182"/>
    <lineage>
        <taxon>Eukaryota</taxon>
        <taxon>Viridiplantae</taxon>
        <taxon>Streptophyta</taxon>
        <taxon>Embryophyta</taxon>
        <taxon>Tracheophyta</taxon>
        <taxon>Spermatophyta</taxon>
        <taxon>Magnoliopsida</taxon>
        <taxon>eudicotyledons</taxon>
        <taxon>Gunneridae</taxon>
        <taxon>Pentapetalae</taxon>
        <taxon>asterids</taxon>
        <taxon>lamiids</taxon>
        <taxon>Lamiales</taxon>
        <taxon>Pedaliaceae</taxon>
        <taxon>Sesamum</taxon>
    </lineage>
</organism>
<gene>
    <name evidence="5" type="primary">LOC105156805</name>
</gene>
<proteinExistence type="predicted"/>
<evidence type="ECO:0000313" key="5">
    <source>
        <dbReference type="RefSeq" id="XP_011071354.1"/>
    </source>
</evidence>
<dbReference type="Gene3D" id="3.40.50.300">
    <property type="entry name" value="P-loop containing nucleotide triphosphate hydrolases"/>
    <property type="match status" value="1"/>
</dbReference>